<protein>
    <recommendedName>
        <fullName evidence="1">MATH domain-containing protein</fullName>
    </recommendedName>
</protein>
<dbReference type="PROSITE" id="PS50144">
    <property type="entry name" value="MATH"/>
    <property type="match status" value="1"/>
</dbReference>
<feature type="non-terminal residue" evidence="2">
    <location>
        <position position="1"/>
    </location>
</feature>
<comment type="caution">
    <text evidence="2">The sequence shown here is derived from an EMBL/GenBank/DDBJ whole genome shotgun (WGS) entry which is preliminary data.</text>
</comment>
<evidence type="ECO:0000313" key="3">
    <source>
        <dbReference type="Proteomes" id="UP000324897"/>
    </source>
</evidence>
<feature type="domain" description="MATH" evidence="1">
    <location>
        <begin position="1"/>
        <end position="36"/>
    </location>
</feature>
<sequence>MEEVRCGYDEFIGKEELERRRESLLQGDCLAIRCDVGVMDLQPMFIEPPRQRTGHDDDEDYESGWEDADDTEYVRRCLAAQRNRT</sequence>
<evidence type="ECO:0000259" key="1">
    <source>
        <dbReference type="PROSITE" id="PS50144"/>
    </source>
</evidence>
<dbReference type="SUPFAM" id="SSF49599">
    <property type="entry name" value="TRAF domain-like"/>
    <property type="match status" value="1"/>
</dbReference>
<dbReference type="Proteomes" id="UP000324897">
    <property type="component" value="Unassembled WGS sequence"/>
</dbReference>
<dbReference type="InterPro" id="IPR008974">
    <property type="entry name" value="TRAF-like"/>
</dbReference>
<dbReference type="EMBL" id="RWGY01001052">
    <property type="protein sequence ID" value="TVT97250.1"/>
    <property type="molecule type" value="Genomic_DNA"/>
</dbReference>
<proteinExistence type="predicted"/>
<keyword evidence="3" id="KW-1185">Reference proteome</keyword>
<gene>
    <name evidence="2" type="ORF">EJB05_57519</name>
</gene>
<evidence type="ECO:0000313" key="2">
    <source>
        <dbReference type="EMBL" id="TVT97250.1"/>
    </source>
</evidence>
<dbReference type="Gramene" id="TVT97250">
    <property type="protein sequence ID" value="TVT97250"/>
    <property type="gene ID" value="EJB05_57519"/>
</dbReference>
<dbReference type="AlphaFoldDB" id="A0A5J9SD89"/>
<dbReference type="InterPro" id="IPR002083">
    <property type="entry name" value="MATH/TRAF_dom"/>
</dbReference>
<organism evidence="2 3">
    <name type="scientific">Eragrostis curvula</name>
    <name type="common">weeping love grass</name>
    <dbReference type="NCBI Taxonomy" id="38414"/>
    <lineage>
        <taxon>Eukaryota</taxon>
        <taxon>Viridiplantae</taxon>
        <taxon>Streptophyta</taxon>
        <taxon>Embryophyta</taxon>
        <taxon>Tracheophyta</taxon>
        <taxon>Spermatophyta</taxon>
        <taxon>Magnoliopsida</taxon>
        <taxon>Liliopsida</taxon>
        <taxon>Poales</taxon>
        <taxon>Poaceae</taxon>
        <taxon>PACMAD clade</taxon>
        <taxon>Chloridoideae</taxon>
        <taxon>Eragrostideae</taxon>
        <taxon>Eragrostidinae</taxon>
        <taxon>Eragrostis</taxon>
    </lineage>
</organism>
<accession>A0A5J9SD89</accession>
<reference evidence="2 3" key="1">
    <citation type="journal article" date="2019" name="Sci. Rep.">
        <title>A high-quality genome of Eragrostis curvula grass provides insights into Poaceae evolution and supports new strategies to enhance forage quality.</title>
        <authorList>
            <person name="Carballo J."/>
            <person name="Santos B.A.C.M."/>
            <person name="Zappacosta D."/>
            <person name="Garbus I."/>
            <person name="Selva J.P."/>
            <person name="Gallo C.A."/>
            <person name="Diaz A."/>
            <person name="Albertini E."/>
            <person name="Caccamo M."/>
            <person name="Echenique V."/>
        </authorList>
    </citation>
    <scope>NUCLEOTIDE SEQUENCE [LARGE SCALE GENOMIC DNA]</scope>
    <source>
        <strain evidence="3">cv. Victoria</strain>
        <tissue evidence="2">Leaf</tissue>
    </source>
</reference>
<name>A0A5J9SD89_9POAL</name>
<dbReference type="Gene3D" id="2.60.210.10">
    <property type="entry name" value="Apoptosis, Tumor Necrosis Factor Receptor Associated Protein 2, Chain A"/>
    <property type="match status" value="1"/>
</dbReference>